<dbReference type="PANTHER" id="PTHR43908:SF3">
    <property type="entry name" value="AT29763P-RELATED"/>
    <property type="match status" value="1"/>
</dbReference>
<dbReference type="PROSITE" id="PS00636">
    <property type="entry name" value="DNAJ_1"/>
    <property type="match status" value="1"/>
</dbReference>
<dbReference type="InterPro" id="IPR051100">
    <property type="entry name" value="DnaJ_subfamily_B/C"/>
</dbReference>
<dbReference type="Gene3D" id="1.10.287.110">
    <property type="entry name" value="DnaJ domain"/>
    <property type="match status" value="1"/>
</dbReference>
<dbReference type="InterPro" id="IPR036869">
    <property type="entry name" value="J_dom_sf"/>
</dbReference>
<dbReference type="InterPro" id="IPR001623">
    <property type="entry name" value="DnaJ_domain"/>
</dbReference>
<accession>A0ABR2JV50</accession>
<keyword evidence="3" id="KW-1185">Reference proteome</keyword>
<dbReference type="Proteomes" id="UP001470230">
    <property type="component" value="Unassembled WGS sequence"/>
</dbReference>
<dbReference type="CDD" id="cd06257">
    <property type="entry name" value="DnaJ"/>
    <property type="match status" value="1"/>
</dbReference>
<evidence type="ECO:0000259" key="1">
    <source>
        <dbReference type="PROSITE" id="PS50076"/>
    </source>
</evidence>
<organism evidence="2 3">
    <name type="scientific">Tritrichomonas musculus</name>
    <dbReference type="NCBI Taxonomy" id="1915356"/>
    <lineage>
        <taxon>Eukaryota</taxon>
        <taxon>Metamonada</taxon>
        <taxon>Parabasalia</taxon>
        <taxon>Tritrichomonadida</taxon>
        <taxon>Tritrichomonadidae</taxon>
        <taxon>Tritrichomonas</taxon>
    </lineage>
</organism>
<feature type="domain" description="J" evidence="1">
    <location>
        <begin position="17"/>
        <end position="81"/>
    </location>
</feature>
<dbReference type="EMBL" id="JAPFFF010000009">
    <property type="protein sequence ID" value="KAK8882750.1"/>
    <property type="molecule type" value="Genomic_DNA"/>
</dbReference>
<evidence type="ECO:0000313" key="2">
    <source>
        <dbReference type="EMBL" id="KAK8882750.1"/>
    </source>
</evidence>
<dbReference type="PRINTS" id="PR00625">
    <property type="entry name" value="JDOMAIN"/>
</dbReference>
<comment type="caution">
    <text evidence="2">The sequence shown here is derived from an EMBL/GenBank/DDBJ whole genome shotgun (WGS) entry which is preliminary data.</text>
</comment>
<gene>
    <name evidence="2" type="ORF">M9Y10_045391</name>
</gene>
<name>A0ABR2JV50_9EUKA</name>
<dbReference type="PROSITE" id="PS50076">
    <property type="entry name" value="DNAJ_2"/>
    <property type="match status" value="1"/>
</dbReference>
<evidence type="ECO:0000313" key="3">
    <source>
        <dbReference type="Proteomes" id="UP001470230"/>
    </source>
</evidence>
<proteinExistence type="predicted"/>
<sequence length="292" mass="35099">MTDEEYPEVKKVLEAKTLYEVLCVEKECTTDQIKRGYKKLAMKVHPDRCKHPKATSAFQRISHAYQVLSDENKRADYDKYGENVPEAPNFHQYNYQGNYPGGTYYRFTDEISPEDIFNMFFGNMNPGGFQYRTYTFGEDIFAENIRQRQRQQRQWQQEEANLPFYKRQSFLRALLYLIPILLMLFSNAFSNDTDSNRIEWEKQITFNVQSDSPSYIVMKTYKHKIQFGLSRTWLRVISQRHGIRLDKYFYDQARDQADLIFERQLRQKCHEETIRRLADRPNCELMNQYHIN</sequence>
<dbReference type="InterPro" id="IPR018253">
    <property type="entry name" value="DnaJ_domain_CS"/>
</dbReference>
<protein>
    <recommendedName>
        <fullName evidence="1">J domain-containing protein</fullName>
    </recommendedName>
</protein>
<dbReference type="SUPFAM" id="SSF46565">
    <property type="entry name" value="Chaperone J-domain"/>
    <property type="match status" value="1"/>
</dbReference>
<reference evidence="2 3" key="1">
    <citation type="submission" date="2024-04" db="EMBL/GenBank/DDBJ databases">
        <title>Tritrichomonas musculus Genome.</title>
        <authorList>
            <person name="Alves-Ferreira E."/>
            <person name="Grigg M."/>
            <person name="Lorenzi H."/>
            <person name="Galac M."/>
        </authorList>
    </citation>
    <scope>NUCLEOTIDE SEQUENCE [LARGE SCALE GENOMIC DNA]</scope>
    <source>
        <strain evidence="2 3">EAF2021</strain>
    </source>
</reference>
<dbReference type="SMART" id="SM00271">
    <property type="entry name" value="DnaJ"/>
    <property type="match status" value="1"/>
</dbReference>
<dbReference type="PANTHER" id="PTHR43908">
    <property type="entry name" value="AT29763P-RELATED"/>
    <property type="match status" value="1"/>
</dbReference>
<dbReference type="Pfam" id="PF00226">
    <property type="entry name" value="DnaJ"/>
    <property type="match status" value="1"/>
</dbReference>